<dbReference type="RefSeq" id="WP_137734337.1">
    <property type="nucleotide sequence ID" value="NZ_BJCL01000010.1"/>
</dbReference>
<keyword evidence="4" id="KW-1185">Reference proteome</keyword>
<comment type="caution">
    <text evidence="3">The sequence shown here is derived from an EMBL/GenBank/DDBJ whole genome shotgun (WGS) entry which is preliminary data.</text>
</comment>
<reference evidence="4" key="1">
    <citation type="submission" date="2019-03" db="EMBL/GenBank/DDBJ databases">
        <title>Aquabacterium pictum sp.nov., the first bacteriochlorophyll a-containing freshwater bacterium in the genus Aquabacterium of the class Betaproteobacteria.</title>
        <authorList>
            <person name="Hirose S."/>
            <person name="Tank M."/>
            <person name="Hara E."/>
            <person name="Tamaki H."/>
            <person name="Takaichi S."/>
            <person name="Haruta S."/>
            <person name="Hanada S."/>
        </authorList>
    </citation>
    <scope>NUCLEOTIDE SEQUENCE [LARGE SCALE GENOMIC DNA]</scope>
    <source>
        <strain evidence="4">W35</strain>
    </source>
</reference>
<evidence type="ECO:0000313" key="4">
    <source>
        <dbReference type="Proteomes" id="UP000301751"/>
    </source>
</evidence>
<feature type="signal peptide" evidence="2">
    <location>
        <begin position="1"/>
        <end position="29"/>
    </location>
</feature>
<evidence type="ECO:0000256" key="2">
    <source>
        <dbReference type="SAM" id="SignalP"/>
    </source>
</evidence>
<dbReference type="Gene3D" id="1.20.1600.10">
    <property type="entry name" value="Outer membrane efflux proteins (OEP)"/>
    <property type="match status" value="1"/>
</dbReference>
<dbReference type="SUPFAM" id="SSF56954">
    <property type="entry name" value="Outer membrane efflux proteins (OEP)"/>
    <property type="match status" value="1"/>
</dbReference>
<feature type="region of interest" description="Disordered" evidence="1">
    <location>
        <begin position="233"/>
        <end position="256"/>
    </location>
</feature>
<evidence type="ECO:0008006" key="5">
    <source>
        <dbReference type="Google" id="ProtNLM"/>
    </source>
</evidence>
<protein>
    <recommendedName>
        <fullName evidence="5">Transporter</fullName>
    </recommendedName>
</protein>
<gene>
    <name evidence="3" type="ORF">AQPW35_36930</name>
</gene>
<keyword evidence="2" id="KW-0732">Signal</keyword>
<feature type="chain" id="PRO_5019711261" description="Transporter" evidence="2">
    <location>
        <begin position="30"/>
        <end position="438"/>
    </location>
</feature>
<dbReference type="GO" id="GO:0015562">
    <property type="term" value="F:efflux transmembrane transporter activity"/>
    <property type="evidence" value="ECO:0007669"/>
    <property type="project" value="InterPro"/>
</dbReference>
<evidence type="ECO:0000256" key="1">
    <source>
        <dbReference type="SAM" id="MobiDB-lite"/>
    </source>
</evidence>
<dbReference type="AlphaFoldDB" id="A0A480AWP7"/>
<proteinExistence type="predicted"/>
<name>A0A480AWP7_9BURK</name>
<organism evidence="3 4">
    <name type="scientific">Pseudaquabacterium pictum</name>
    <dbReference type="NCBI Taxonomy" id="2315236"/>
    <lineage>
        <taxon>Bacteria</taxon>
        <taxon>Pseudomonadati</taxon>
        <taxon>Pseudomonadota</taxon>
        <taxon>Betaproteobacteria</taxon>
        <taxon>Burkholderiales</taxon>
        <taxon>Sphaerotilaceae</taxon>
        <taxon>Pseudaquabacterium</taxon>
    </lineage>
</organism>
<sequence length="438" mass="46413">MTTLARGPQARRIARAAALMLAGLPLWLAAQTVTITQPAGLHGLPPEHLLREALLQAPEAQAASASQRADHAMATQLRLGPNDWVLRAGLAQRSERGGASFSEREIAVERTLRWGSKAAQDDDLATQVHLVASLRLQSAWQDAAAALLSQWFDALRDQQTAWHQQHQVQLATAQVAALQRRVAAGDAAPLLLRQAEGELARTSAAQASAEQRASTSRLALLRRYPQLAAAWPAAGSAPDTAQADVRQPGSADQAKTAEQLLDRHPALGAAQAELVLARLQLRRLEADRQADPTLGLRFAQERGGTERVLGFTVSMPFGGPLRESRVQGGQAALAGAEARLRGLQQQLATDAARLSAAPEQAAAVQQRLQAAARAAALSAQMTQRAQVAGEATLAELLQQQRQAGEAALAGAMADIDLLQAQAGLQLALHRLLPAPVLP</sequence>
<accession>A0A480AWP7</accession>
<dbReference type="EMBL" id="BJCL01000010">
    <property type="protein sequence ID" value="GCL64612.1"/>
    <property type="molecule type" value="Genomic_DNA"/>
</dbReference>
<dbReference type="Proteomes" id="UP000301751">
    <property type="component" value="Unassembled WGS sequence"/>
</dbReference>
<dbReference type="OrthoDB" id="7616984at2"/>
<evidence type="ECO:0000313" key="3">
    <source>
        <dbReference type="EMBL" id="GCL64612.1"/>
    </source>
</evidence>